<evidence type="ECO:0000313" key="2">
    <source>
        <dbReference type="Proteomes" id="UP001520654"/>
    </source>
</evidence>
<reference evidence="1 2" key="1">
    <citation type="submission" date="2021-08" db="EMBL/GenBank/DDBJ databases">
        <title>Genomic Architecture of Streptomyces flavotricini NGL1 and Streptomyces erythrochromogenes HMS4 With Differential Plant Beneficial attributes and laccase production capabilities.</title>
        <authorList>
            <person name="Salwan R."/>
            <person name="Kaur R."/>
            <person name="Sharma V."/>
        </authorList>
    </citation>
    <scope>NUCLEOTIDE SEQUENCE [LARGE SCALE GENOMIC DNA]</scope>
    <source>
        <strain evidence="1 2">NGL1</strain>
    </source>
</reference>
<organism evidence="1 2">
    <name type="scientific">Streptomyces flavotricini</name>
    <dbReference type="NCBI Taxonomy" id="66888"/>
    <lineage>
        <taxon>Bacteria</taxon>
        <taxon>Bacillati</taxon>
        <taxon>Actinomycetota</taxon>
        <taxon>Actinomycetes</taxon>
        <taxon>Kitasatosporales</taxon>
        <taxon>Streptomycetaceae</taxon>
        <taxon>Streptomyces</taxon>
    </lineage>
</organism>
<protein>
    <submittedName>
        <fullName evidence="1">Uncharacterized protein</fullName>
    </submittedName>
</protein>
<evidence type="ECO:0000313" key="1">
    <source>
        <dbReference type="EMBL" id="MCC0100271.1"/>
    </source>
</evidence>
<keyword evidence="2" id="KW-1185">Reference proteome</keyword>
<dbReference type="EMBL" id="JAINUL010000001">
    <property type="protein sequence ID" value="MCC0100271.1"/>
    <property type="molecule type" value="Genomic_DNA"/>
</dbReference>
<comment type="caution">
    <text evidence="1">The sequence shown here is derived from an EMBL/GenBank/DDBJ whole genome shotgun (WGS) entry which is preliminary data.</text>
</comment>
<gene>
    <name evidence="1" type="ORF">K7B10_36940</name>
</gene>
<proteinExistence type="predicted"/>
<name>A0ABS8EGJ7_9ACTN</name>
<dbReference type="Proteomes" id="UP001520654">
    <property type="component" value="Unassembled WGS sequence"/>
</dbReference>
<dbReference type="RefSeq" id="WP_229343669.1">
    <property type="nucleotide sequence ID" value="NZ_JAINUL010000001.1"/>
</dbReference>
<accession>A0ABS8EGJ7</accession>
<sequence>MAHPAGPALSQEALVELAERVERLCREHGRGGQLVTLLEEDGVEGLLDEAVALATAAHYAPARMRQVLDAIERALAAQGVHGLTRPDRAFSALPGVQSGPDGATSAHVCPLSRCTRGEAEQGRCALADRPLESIPLDGPGRGRP</sequence>